<evidence type="ECO:0000256" key="10">
    <source>
        <dbReference type="HAMAP-Rule" id="MF_01569"/>
    </source>
</evidence>
<comment type="catalytic activity">
    <reaction evidence="9 10">
        <text>tRNA(Pro) + L-proline + ATP = L-prolyl-tRNA(Pro) + AMP + diphosphate</text>
        <dbReference type="Rhea" id="RHEA:14305"/>
        <dbReference type="Rhea" id="RHEA-COMP:9700"/>
        <dbReference type="Rhea" id="RHEA-COMP:9702"/>
        <dbReference type="ChEBI" id="CHEBI:30616"/>
        <dbReference type="ChEBI" id="CHEBI:33019"/>
        <dbReference type="ChEBI" id="CHEBI:60039"/>
        <dbReference type="ChEBI" id="CHEBI:78442"/>
        <dbReference type="ChEBI" id="CHEBI:78532"/>
        <dbReference type="ChEBI" id="CHEBI:456215"/>
        <dbReference type="EC" id="6.1.1.15"/>
    </reaction>
</comment>
<dbReference type="CDD" id="cd04334">
    <property type="entry name" value="ProRS-INS"/>
    <property type="match status" value="1"/>
</dbReference>
<evidence type="ECO:0000256" key="1">
    <source>
        <dbReference type="ARBA" id="ARBA00004496"/>
    </source>
</evidence>
<dbReference type="NCBIfam" id="TIGR00409">
    <property type="entry name" value="proS_fam_II"/>
    <property type="match status" value="1"/>
</dbReference>
<dbReference type="GO" id="GO:0002161">
    <property type="term" value="F:aminoacyl-tRNA deacylase activity"/>
    <property type="evidence" value="ECO:0007669"/>
    <property type="project" value="InterPro"/>
</dbReference>
<evidence type="ECO:0000313" key="12">
    <source>
        <dbReference type="EMBL" id="EPF20910.1"/>
    </source>
</evidence>
<dbReference type="GO" id="GO:0004827">
    <property type="term" value="F:proline-tRNA ligase activity"/>
    <property type="evidence" value="ECO:0007669"/>
    <property type="project" value="UniProtKB-UniRule"/>
</dbReference>
<evidence type="ECO:0000313" key="13">
    <source>
        <dbReference type="Proteomes" id="UP000014585"/>
    </source>
</evidence>
<dbReference type="GO" id="GO:0005524">
    <property type="term" value="F:ATP binding"/>
    <property type="evidence" value="ECO:0007669"/>
    <property type="project" value="UniProtKB-UniRule"/>
</dbReference>
<comment type="subcellular location">
    <subcellularLocation>
        <location evidence="1 10">Cytoplasm</location>
    </subcellularLocation>
</comment>
<comment type="function">
    <text evidence="10">Catalyzes the attachment of proline to tRNA(Pro) in a two-step reaction: proline is first activated by ATP to form Pro-AMP and then transferred to the acceptor end of tRNA(Pro). As ProRS can inadvertently accommodate and process non-cognate amino acids such as alanine and cysteine, to avoid such errors it has two additional distinct editing activities against alanine. One activity is designated as 'pretransfer' editing and involves the tRNA(Pro)-independent hydrolysis of activated Ala-AMP. The other activity is designated 'posttransfer' editing and involves deacylation of mischarged Ala-tRNA(Pro). The misacylated Cys-tRNA(Pro) is not edited by ProRS.</text>
</comment>
<evidence type="ECO:0000256" key="8">
    <source>
        <dbReference type="ARBA" id="ARBA00023146"/>
    </source>
</evidence>
<dbReference type="InterPro" id="IPR006195">
    <property type="entry name" value="aa-tRNA-synth_II"/>
</dbReference>
<dbReference type="HAMAP" id="MF_01569">
    <property type="entry name" value="Pro_tRNA_synth_type1"/>
    <property type="match status" value="1"/>
</dbReference>
<dbReference type="InterPro" id="IPR033730">
    <property type="entry name" value="ProRS_core_prok"/>
</dbReference>
<keyword evidence="7 10" id="KW-0648">Protein biosynthesis</keyword>
<dbReference type="PRINTS" id="PR01046">
    <property type="entry name" value="TRNASYNTHPRO"/>
</dbReference>
<dbReference type="PANTHER" id="PTHR42753:SF2">
    <property type="entry name" value="PROLINE--TRNA LIGASE"/>
    <property type="match status" value="1"/>
</dbReference>
<evidence type="ECO:0000256" key="9">
    <source>
        <dbReference type="ARBA" id="ARBA00047671"/>
    </source>
</evidence>
<keyword evidence="3 10" id="KW-0963">Cytoplasm</keyword>
<protein>
    <recommendedName>
        <fullName evidence="10">Proline--tRNA ligase</fullName>
        <ecNumber evidence="10">6.1.1.15</ecNumber>
    </recommendedName>
    <alternativeName>
        <fullName evidence="10">Prolyl-tRNA synthetase</fullName>
        <shortName evidence="10">ProRS</shortName>
    </alternativeName>
</protein>
<dbReference type="EC" id="6.1.1.15" evidence="10"/>
<dbReference type="OrthoDB" id="9809052at2"/>
<dbReference type="FunFam" id="3.90.960.10:FF:000001">
    <property type="entry name" value="Proline--tRNA ligase"/>
    <property type="match status" value="1"/>
</dbReference>
<dbReference type="FunFam" id="3.30.930.10:FF:000012">
    <property type="entry name" value="Proline--tRNA ligase"/>
    <property type="match status" value="1"/>
</dbReference>
<evidence type="ECO:0000256" key="5">
    <source>
        <dbReference type="ARBA" id="ARBA00022741"/>
    </source>
</evidence>
<comment type="subunit">
    <text evidence="2 10">Homodimer.</text>
</comment>
<evidence type="ECO:0000256" key="6">
    <source>
        <dbReference type="ARBA" id="ARBA00022840"/>
    </source>
</evidence>
<dbReference type="FunFam" id="3.30.930.10:FF:000097">
    <property type="entry name" value="Proline--tRNA ligase"/>
    <property type="match status" value="1"/>
</dbReference>
<organism evidence="12 13">
    <name type="scientific">Cedecea davisae DSM 4568</name>
    <dbReference type="NCBI Taxonomy" id="566551"/>
    <lineage>
        <taxon>Bacteria</taxon>
        <taxon>Pseudomonadati</taxon>
        <taxon>Pseudomonadota</taxon>
        <taxon>Gammaproteobacteria</taxon>
        <taxon>Enterobacterales</taxon>
        <taxon>Enterobacteriaceae</taxon>
        <taxon>Cedecea</taxon>
    </lineage>
</organism>
<dbReference type="CDD" id="cd00779">
    <property type="entry name" value="ProRS_core_prok"/>
    <property type="match status" value="1"/>
</dbReference>
<dbReference type="SUPFAM" id="SSF55826">
    <property type="entry name" value="YbaK/ProRS associated domain"/>
    <property type="match status" value="1"/>
</dbReference>
<dbReference type="STRING" id="566551.HMPREF0201_00646"/>
<dbReference type="Pfam" id="PF04073">
    <property type="entry name" value="tRNA_edit"/>
    <property type="match status" value="1"/>
</dbReference>
<comment type="caution">
    <text evidence="12">The sequence shown here is derived from an EMBL/GenBank/DDBJ whole genome shotgun (WGS) entry which is preliminary data.</text>
</comment>
<keyword evidence="5 10" id="KW-0547">Nucleotide-binding</keyword>
<dbReference type="SUPFAM" id="SSF52954">
    <property type="entry name" value="Class II aaRS ABD-related"/>
    <property type="match status" value="1"/>
</dbReference>
<dbReference type="InterPro" id="IPR002316">
    <property type="entry name" value="Pro-tRNA-ligase_IIa"/>
</dbReference>
<dbReference type="InterPro" id="IPR004154">
    <property type="entry name" value="Anticodon-bd"/>
</dbReference>
<sequence>MRTSQYLLSTLKETPADAEVVSHQLMLRAGMIRKLASGLYTWLPTGLRVLKKVENIVREEMNNAGAIEMCMPVVQPADLWQESGRWEQYGPELLRFVDRGERPFVLGPTHEEVITDLIRNELSSYKQLPLNLFQIQTKFRDEVRPRFGVMRSREFLMKDAYSFHTSQESLQETYDKMYEAYSKIFSRMGLDFRAVQADTGSIGGSASHEFQVLAQSGEDDVIFSDSSDYAANIEFAEALAPAAGRAAPTVEMSQIDTPNAKTIAELVEQFNLPIEKTVKTLLVKATEGSAYPLVALLVRGDHELNEVKAEKLPQVASPLTFATEEEIRAVAKAGPGSLGPINLPIPVVIDRSVAAMSDFAAGANIDGKHFVGINWERDVALPEVADIRNVVAGDPSPDGKGTLMIKRGIEVGHIFQLGTKYSEALKAAVQGEDGRNQTLTMGCYGIGVTRVVAAAIEQNFDDRGILWPEAIAPFNVAILPMNMHKSFRVQQLAEELYTTLRAQGIDVLLDDRKERPGVMFADMELIGIPHTIVIGDRNLDNEEVEYKHRRAGEKQMIKTNEIVDFLVKQIKG</sequence>
<dbReference type="AlphaFoldDB" id="S3J6N9"/>
<evidence type="ECO:0000256" key="7">
    <source>
        <dbReference type="ARBA" id="ARBA00022917"/>
    </source>
</evidence>
<dbReference type="PATRIC" id="fig|566551.4.peg.598"/>
<dbReference type="InterPro" id="IPR036754">
    <property type="entry name" value="YbaK/aa-tRNA-synt-asso_dom_sf"/>
</dbReference>
<dbReference type="GO" id="GO:0006433">
    <property type="term" value="P:prolyl-tRNA aminoacylation"/>
    <property type="evidence" value="ECO:0007669"/>
    <property type="project" value="UniProtKB-UniRule"/>
</dbReference>
<name>S3J6N9_9ENTR</name>
<evidence type="ECO:0000256" key="3">
    <source>
        <dbReference type="ARBA" id="ARBA00022490"/>
    </source>
</evidence>
<feature type="domain" description="Aminoacyl-transfer RNA synthetases class-II family profile" evidence="11">
    <location>
        <begin position="38"/>
        <end position="468"/>
    </location>
</feature>
<proteinExistence type="inferred from homology"/>
<dbReference type="RefSeq" id="WP_016534990.1">
    <property type="nucleotide sequence ID" value="NZ_KE161030.1"/>
</dbReference>
<dbReference type="FunFam" id="3.40.50.800:FF:000006">
    <property type="entry name" value="Proline--tRNA ligase"/>
    <property type="match status" value="1"/>
</dbReference>
<dbReference type="InterPro" id="IPR007214">
    <property type="entry name" value="YbaK/aa-tRNA-synth-assoc-dom"/>
</dbReference>
<dbReference type="Pfam" id="PF00587">
    <property type="entry name" value="tRNA-synt_2b"/>
    <property type="match status" value="1"/>
</dbReference>
<dbReference type="Gene3D" id="3.30.930.10">
    <property type="entry name" value="Bira Bifunctional Protein, Domain 2"/>
    <property type="match status" value="2"/>
</dbReference>
<dbReference type="PROSITE" id="PS50862">
    <property type="entry name" value="AA_TRNA_LIGASE_II"/>
    <property type="match status" value="1"/>
</dbReference>
<dbReference type="CDD" id="cd00861">
    <property type="entry name" value="ProRS_anticodon_short"/>
    <property type="match status" value="1"/>
</dbReference>
<dbReference type="HOGENOM" id="CLU_016739_0_0_6"/>
<keyword evidence="4 10" id="KW-0436">Ligase</keyword>
<gene>
    <name evidence="10" type="primary">proS</name>
    <name evidence="12" type="ORF">HMPREF0201_00646</name>
</gene>
<dbReference type="GO" id="GO:0005829">
    <property type="term" value="C:cytosol"/>
    <property type="evidence" value="ECO:0007669"/>
    <property type="project" value="TreeGrafter"/>
</dbReference>
<dbReference type="Gene3D" id="3.90.960.10">
    <property type="entry name" value="YbaK/aminoacyl-tRNA synthetase-associated domain"/>
    <property type="match status" value="1"/>
</dbReference>
<dbReference type="InterPro" id="IPR050062">
    <property type="entry name" value="Pro-tRNA_synthetase"/>
</dbReference>
<dbReference type="InterPro" id="IPR045864">
    <property type="entry name" value="aa-tRNA-synth_II/BPL/LPL"/>
</dbReference>
<accession>S3J6N9</accession>
<keyword evidence="6 10" id="KW-0067">ATP-binding</keyword>
<dbReference type="Gene3D" id="3.40.50.800">
    <property type="entry name" value="Anticodon-binding domain"/>
    <property type="match status" value="1"/>
</dbReference>
<dbReference type="NCBIfam" id="NF006625">
    <property type="entry name" value="PRK09194.1"/>
    <property type="match status" value="1"/>
</dbReference>
<dbReference type="Pfam" id="PF03129">
    <property type="entry name" value="HGTP_anticodon"/>
    <property type="match status" value="1"/>
</dbReference>
<dbReference type="InterPro" id="IPR044140">
    <property type="entry name" value="ProRS_anticodon_short"/>
</dbReference>
<comment type="domain">
    <text evidence="10">Consists of three domains: the N-terminal catalytic domain, the editing domain and the C-terminal anticodon-binding domain.</text>
</comment>
<dbReference type="PANTHER" id="PTHR42753">
    <property type="entry name" value="MITOCHONDRIAL RIBOSOME PROTEIN L39/PROLYL-TRNA LIGASE FAMILY MEMBER"/>
    <property type="match status" value="1"/>
</dbReference>
<comment type="similarity">
    <text evidence="10">Belongs to the class-II aminoacyl-tRNA synthetase family. ProS type 1 subfamily.</text>
</comment>
<dbReference type="InterPro" id="IPR036621">
    <property type="entry name" value="Anticodon-bd_dom_sf"/>
</dbReference>
<dbReference type="InterPro" id="IPR023717">
    <property type="entry name" value="Pro-tRNA-Synthase_IIa_type1"/>
</dbReference>
<dbReference type="PIRSF" id="PIRSF001535">
    <property type="entry name" value="ProRS_1"/>
    <property type="match status" value="1"/>
</dbReference>
<evidence type="ECO:0000256" key="2">
    <source>
        <dbReference type="ARBA" id="ARBA00011738"/>
    </source>
</evidence>
<reference evidence="12 13" key="1">
    <citation type="submission" date="2013-04" db="EMBL/GenBank/DDBJ databases">
        <authorList>
            <person name="Weinstock G."/>
            <person name="Sodergren E."/>
            <person name="Lobos E.A."/>
            <person name="Fulton L."/>
            <person name="Fulton R."/>
            <person name="Courtney L."/>
            <person name="Fronick C."/>
            <person name="O'Laughlin M."/>
            <person name="Godfrey J."/>
            <person name="Wilson R.M."/>
            <person name="Miner T."/>
            <person name="Farmer C."/>
            <person name="Delehaunty K."/>
            <person name="Cordes M."/>
            <person name="Minx P."/>
            <person name="Tomlinson C."/>
            <person name="Chen J."/>
            <person name="Wollam A."/>
            <person name="Pepin K.H."/>
            <person name="Palsikar V.B."/>
            <person name="Zhang X."/>
            <person name="Suruliraj S."/>
            <person name="Perna N.T."/>
            <person name="Plunkett G."/>
            <person name="Warren W."/>
            <person name="Mitreva M."/>
            <person name="Mardis E.R."/>
            <person name="Wilson R.K."/>
        </authorList>
    </citation>
    <scope>NUCLEOTIDE SEQUENCE [LARGE SCALE GENOMIC DNA]</scope>
    <source>
        <strain evidence="12 13">DSM 4568</strain>
    </source>
</reference>
<dbReference type="InterPro" id="IPR004500">
    <property type="entry name" value="Pro-tRNA-synth_IIa_bac-type"/>
</dbReference>
<dbReference type="Proteomes" id="UP000014585">
    <property type="component" value="Unassembled WGS sequence"/>
</dbReference>
<dbReference type="InterPro" id="IPR002314">
    <property type="entry name" value="aa-tRNA-synt_IIb"/>
</dbReference>
<dbReference type="EMBL" id="ATDT01000003">
    <property type="protein sequence ID" value="EPF20910.1"/>
    <property type="molecule type" value="Genomic_DNA"/>
</dbReference>
<evidence type="ECO:0000256" key="4">
    <source>
        <dbReference type="ARBA" id="ARBA00022598"/>
    </source>
</evidence>
<keyword evidence="8 10" id="KW-0030">Aminoacyl-tRNA synthetase</keyword>
<dbReference type="SUPFAM" id="SSF55681">
    <property type="entry name" value="Class II aaRS and biotin synthetases"/>
    <property type="match status" value="1"/>
</dbReference>
<evidence type="ECO:0000259" key="11">
    <source>
        <dbReference type="PROSITE" id="PS50862"/>
    </source>
</evidence>